<accession>A0A9K3HMM6</accession>
<dbReference type="Gramene" id="mRNA:HanXRQr2_Chr11g0481181">
    <property type="protein sequence ID" value="CDS:HanXRQr2_Chr11g0481181.1"/>
    <property type="gene ID" value="HanXRQr2_Chr11g0481181"/>
</dbReference>
<evidence type="ECO:0000313" key="2">
    <source>
        <dbReference type="EMBL" id="KAF5781243.1"/>
    </source>
</evidence>
<sequence>MMKDDAVDVRFVQLQFGCTSACSGHGSGQLDQIPFRSTRFTRSRLGSVQVRLRFESE</sequence>
<comment type="caution">
    <text evidence="1">The sequence shown here is derived from an EMBL/GenBank/DDBJ whole genome shotgun (WGS) entry which is preliminary data.</text>
</comment>
<organism evidence="1 3">
    <name type="scientific">Helianthus annuus</name>
    <name type="common">Common sunflower</name>
    <dbReference type="NCBI Taxonomy" id="4232"/>
    <lineage>
        <taxon>Eukaryota</taxon>
        <taxon>Viridiplantae</taxon>
        <taxon>Streptophyta</taxon>
        <taxon>Embryophyta</taxon>
        <taxon>Tracheophyta</taxon>
        <taxon>Spermatophyta</taxon>
        <taxon>Magnoliopsida</taxon>
        <taxon>eudicotyledons</taxon>
        <taxon>Gunneridae</taxon>
        <taxon>Pentapetalae</taxon>
        <taxon>asterids</taxon>
        <taxon>campanulids</taxon>
        <taxon>Asterales</taxon>
        <taxon>Asteraceae</taxon>
        <taxon>Asteroideae</taxon>
        <taxon>Heliantheae alliance</taxon>
        <taxon>Heliantheae</taxon>
        <taxon>Helianthus</taxon>
    </lineage>
</organism>
<dbReference type="Proteomes" id="UP000215914">
    <property type="component" value="Unassembled WGS sequence"/>
</dbReference>
<dbReference type="AlphaFoldDB" id="A0A9K3HMM6"/>
<reference evidence="1" key="1">
    <citation type="journal article" date="2017" name="Nature">
        <title>The sunflower genome provides insights into oil metabolism, flowering and Asterid evolution.</title>
        <authorList>
            <person name="Badouin H."/>
            <person name="Gouzy J."/>
            <person name="Grassa C.J."/>
            <person name="Murat F."/>
            <person name="Staton S.E."/>
            <person name="Cottret L."/>
            <person name="Lelandais-Briere C."/>
            <person name="Owens G.L."/>
            <person name="Carrere S."/>
            <person name="Mayjonade B."/>
            <person name="Legrand L."/>
            <person name="Gill N."/>
            <person name="Kane N.C."/>
            <person name="Bowers J.E."/>
            <person name="Hubner S."/>
            <person name="Bellec A."/>
            <person name="Berard A."/>
            <person name="Berges H."/>
            <person name="Blanchet N."/>
            <person name="Boniface M.C."/>
            <person name="Brunel D."/>
            <person name="Catrice O."/>
            <person name="Chaidir N."/>
            <person name="Claudel C."/>
            <person name="Donnadieu C."/>
            <person name="Faraut T."/>
            <person name="Fievet G."/>
            <person name="Helmstetter N."/>
            <person name="King M."/>
            <person name="Knapp S.J."/>
            <person name="Lai Z."/>
            <person name="Le Paslier M.C."/>
            <person name="Lippi Y."/>
            <person name="Lorenzon L."/>
            <person name="Mandel J.R."/>
            <person name="Marage G."/>
            <person name="Marchand G."/>
            <person name="Marquand E."/>
            <person name="Bret-Mestries E."/>
            <person name="Morien E."/>
            <person name="Nambeesan S."/>
            <person name="Nguyen T."/>
            <person name="Pegot-Espagnet P."/>
            <person name="Pouilly N."/>
            <person name="Raftis F."/>
            <person name="Sallet E."/>
            <person name="Schiex T."/>
            <person name="Thomas J."/>
            <person name="Vandecasteele C."/>
            <person name="Vares D."/>
            <person name="Vear F."/>
            <person name="Vautrin S."/>
            <person name="Crespi M."/>
            <person name="Mangin B."/>
            <person name="Burke J.M."/>
            <person name="Salse J."/>
            <person name="Munos S."/>
            <person name="Vincourt P."/>
            <person name="Rieseberg L.H."/>
            <person name="Langlade N.B."/>
        </authorList>
    </citation>
    <scope>NUCLEOTIDE SEQUENCE</scope>
    <source>
        <tissue evidence="1">Leaves</tissue>
    </source>
</reference>
<dbReference type="EMBL" id="MNCJ02000326">
    <property type="protein sequence ID" value="KAF5781242.1"/>
    <property type="molecule type" value="Genomic_DNA"/>
</dbReference>
<gene>
    <name evidence="1" type="ORF">HanXRQr2_Chr11g0481181</name>
    <name evidence="2" type="ORF">HanXRQr2_Chr11g0481191</name>
</gene>
<evidence type="ECO:0000313" key="1">
    <source>
        <dbReference type="EMBL" id="KAF5781242.1"/>
    </source>
</evidence>
<dbReference type="EMBL" id="MNCJ02000326">
    <property type="protein sequence ID" value="KAF5781243.1"/>
    <property type="molecule type" value="Genomic_DNA"/>
</dbReference>
<proteinExistence type="predicted"/>
<reference evidence="1" key="2">
    <citation type="submission" date="2020-06" db="EMBL/GenBank/DDBJ databases">
        <title>Helianthus annuus Genome sequencing and assembly Release 2.</title>
        <authorList>
            <person name="Gouzy J."/>
            <person name="Langlade N."/>
            <person name="Munos S."/>
        </authorList>
    </citation>
    <scope>NUCLEOTIDE SEQUENCE</scope>
    <source>
        <tissue evidence="1">Leaves</tissue>
    </source>
</reference>
<evidence type="ECO:0000313" key="3">
    <source>
        <dbReference type="Proteomes" id="UP000215914"/>
    </source>
</evidence>
<keyword evidence="3" id="KW-1185">Reference proteome</keyword>
<protein>
    <submittedName>
        <fullName evidence="1">Uncharacterized protein</fullName>
    </submittedName>
</protein>
<dbReference type="Gramene" id="mRNA:HanXRQr2_Chr11g0481191">
    <property type="protein sequence ID" value="CDS:HanXRQr2_Chr11g0481191.1"/>
    <property type="gene ID" value="HanXRQr2_Chr11g0481191"/>
</dbReference>
<name>A0A9K3HMM6_HELAN</name>